<dbReference type="Proteomes" id="UP000772181">
    <property type="component" value="Unassembled WGS sequence"/>
</dbReference>
<feature type="domain" description="4Fe-4S ferredoxin-type" evidence="8">
    <location>
        <begin position="224"/>
        <end position="254"/>
    </location>
</feature>
<dbReference type="Pfam" id="PF13247">
    <property type="entry name" value="Fer4_11"/>
    <property type="match status" value="1"/>
</dbReference>
<dbReference type="CDD" id="cd10550">
    <property type="entry name" value="DMSOR_beta_like"/>
    <property type="match status" value="1"/>
</dbReference>
<accession>A0A933GLM2</accession>
<evidence type="ECO:0000256" key="4">
    <source>
        <dbReference type="ARBA" id="ARBA00022982"/>
    </source>
</evidence>
<feature type="region of interest" description="Disordered" evidence="7">
    <location>
        <begin position="131"/>
        <end position="153"/>
    </location>
</feature>
<dbReference type="InterPro" id="IPR017900">
    <property type="entry name" value="4Fe4S_Fe_S_CS"/>
</dbReference>
<dbReference type="Gene3D" id="3.30.70.20">
    <property type="match status" value="3"/>
</dbReference>
<evidence type="ECO:0000256" key="1">
    <source>
        <dbReference type="ARBA" id="ARBA00022448"/>
    </source>
</evidence>
<dbReference type="InterPro" id="IPR050294">
    <property type="entry name" value="RnfB_subfamily"/>
</dbReference>
<dbReference type="GO" id="GO:0046872">
    <property type="term" value="F:metal ion binding"/>
    <property type="evidence" value="ECO:0007669"/>
    <property type="project" value="UniProtKB-KW"/>
</dbReference>
<gene>
    <name evidence="9" type="ORF">HY730_01470</name>
</gene>
<dbReference type="Pfam" id="PF12838">
    <property type="entry name" value="Fer4_7"/>
    <property type="match status" value="1"/>
</dbReference>
<dbReference type="GO" id="GO:0051539">
    <property type="term" value="F:4 iron, 4 sulfur cluster binding"/>
    <property type="evidence" value="ECO:0007669"/>
    <property type="project" value="UniProtKB-KW"/>
</dbReference>
<evidence type="ECO:0000259" key="8">
    <source>
        <dbReference type="PROSITE" id="PS51379"/>
    </source>
</evidence>
<dbReference type="PROSITE" id="PS00198">
    <property type="entry name" value="4FE4S_FER_1"/>
    <property type="match status" value="3"/>
</dbReference>
<dbReference type="PANTHER" id="PTHR42859:SF10">
    <property type="entry name" value="DIMETHYLSULFOXIDE REDUCTASE CHAIN B"/>
    <property type="match status" value="1"/>
</dbReference>
<evidence type="ECO:0000256" key="5">
    <source>
        <dbReference type="ARBA" id="ARBA00023004"/>
    </source>
</evidence>
<feature type="domain" description="4Fe-4S ferredoxin-type" evidence="8">
    <location>
        <begin position="3"/>
        <end position="32"/>
    </location>
</feature>
<sequence length="384" mass="40442">MANDVLIDKDKCTGCGICAKVCPVNVFDILDKKSVATRSSKCMGCQLCEVECPVGAIKIERAATKSTSPWGKKAVSASPQKVTPAATFATPVVIAQPTPPPVVTAPAIPSPVVAAPLSQVVNQISQKPPSIVTPVTPAPEIRTESAGPKVTPMPASISPPSFGEGAVHPTWPSQGPGVKSPAPVPTTWEYPSIKKPPAHTGVSPVPTVSRVLDASRETPGSTRKILTVVPDLCVNCRICELVCSLKHTGEFTPFKSCVKITYNGHSGPYTPTICRHCHKAACEAACPTKALYYQDGIVLLDRSKCINCLECVRACPFAAIQVGPSGEIYKCDLCGGEPMCAKYCPPRPENTAGSIPHAKGSAIQYVEPHNVTAMRRQGLASSKK</sequence>
<dbReference type="PANTHER" id="PTHR42859">
    <property type="entry name" value="OXIDOREDUCTASE"/>
    <property type="match status" value="1"/>
</dbReference>
<evidence type="ECO:0000256" key="7">
    <source>
        <dbReference type="SAM" id="MobiDB-lite"/>
    </source>
</evidence>
<proteinExistence type="predicted"/>
<evidence type="ECO:0000256" key="3">
    <source>
        <dbReference type="ARBA" id="ARBA00022723"/>
    </source>
</evidence>
<dbReference type="Gene3D" id="3.30.70.3270">
    <property type="match status" value="1"/>
</dbReference>
<name>A0A933GLM2_UNCTE</name>
<dbReference type="SUPFAM" id="SSF54862">
    <property type="entry name" value="4Fe-4S ferredoxins"/>
    <property type="match status" value="2"/>
</dbReference>
<keyword evidence="5" id="KW-0408">Iron</keyword>
<dbReference type="AlphaFoldDB" id="A0A933GLM2"/>
<keyword evidence="3" id="KW-0479">Metal-binding</keyword>
<feature type="domain" description="4Fe-4S ferredoxin-type" evidence="8">
    <location>
        <begin position="296"/>
        <end position="325"/>
    </location>
</feature>
<keyword evidence="4" id="KW-0249">Electron transport</keyword>
<evidence type="ECO:0000313" key="10">
    <source>
        <dbReference type="Proteomes" id="UP000772181"/>
    </source>
</evidence>
<keyword evidence="2" id="KW-0004">4Fe-4S</keyword>
<reference evidence="9" key="1">
    <citation type="submission" date="2020-07" db="EMBL/GenBank/DDBJ databases">
        <title>Huge and variable diversity of episymbiotic CPR bacteria and DPANN archaea in groundwater ecosystems.</title>
        <authorList>
            <person name="He C.Y."/>
            <person name="Keren R."/>
            <person name="Whittaker M."/>
            <person name="Farag I.F."/>
            <person name="Doudna J."/>
            <person name="Cate J.H.D."/>
            <person name="Banfield J.F."/>
        </authorList>
    </citation>
    <scope>NUCLEOTIDE SEQUENCE</scope>
    <source>
        <strain evidence="9">NC_groundwater_1482_Ag_S-0.65um_47_24</strain>
    </source>
</reference>
<evidence type="ECO:0000313" key="9">
    <source>
        <dbReference type="EMBL" id="MBI4595029.1"/>
    </source>
</evidence>
<dbReference type="InterPro" id="IPR017896">
    <property type="entry name" value="4Fe4S_Fe-S-bd"/>
</dbReference>
<keyword evidence="6" id="KW-0411">Iron-sulfur</keyword>
<protein>
    <submittedName>
        <fullName evidence="9">4Fe-4S binding protein</fullName>
    </submittedName>
</protein>
<evidence type="ECO:0000256" key="6">
    <source>
        <dbReference type="ARBA" id="ARBA00023014"/>
    </source>
</evidence>
<dbReference type="PROSITE" id="PS51379">
    <property type="entry name" value="4FE4S_FER_2"/>
    <property type="match status" value="4"/>
</dbReference>
<keyword evidence="1" id="KW-0813">Transport</keyword>
<comment type="caution">
    <text evidence="9">The sequence shown here is derived from an EMBL/GenBank/DDBJ whole genome shotgun (WGS) entry which is preliminary data.</text>
</comment>
<evidence type="ECO:0000256" key="2">
    <source>
        <dbReference type="ARBA" id="ARBA00022485"/>
    </source>
</evidence>
<organism evidence="9 10">
    <name type="scientific">Tectimicrobiota bacterium</name>
    <dbReference type="NCBI Taxonomy" id="2528274"/>
    <lineage>
        <taxon>Bacteria</taxon>
        <taxon>Pseudomonadati</taxon>
        <taxon>Nitrospinota/Tectimicrobiota group</taxon>
        <taxon>Candidatus Tectimicrobiota</taxon>
    </lineage>
</organism>
<dbReference type="EMBL" id="JACQWF010000069">
    <property type="protein sequence ID" value="MBI4595029.1"/>
    <property type="molecule type" value="Genomic_DNA"/>
</dbReference>
<feature type="domain" description="4Fe-4S ferredoxin-type" evidence="8">
    <location>
        <begin position="33"/>
        <end position="62"/>
    </location>
</feature>